<dbReference type="EMBL" id="OMKW01000001">
    <property type="protein sequence ID" value="SPF28447.1"/>
    <property type="molecule type" value="Genomic_DNA"/>
</dbReference>
<feature type="domain" description="Rhodanese" evidence="1">
    <location>
        <begin position="18"/>
        <end position="143"/>
    </location>
</feature>
<protein>
    <recommendedName>
        <fullName evidence="1">Rhodanese domain-containing protein</fullName>
    </recommendedName>
</protein>
<evidence type="ECO:0000313" key="2">
    <source>
        <dbReference type="EMBL" id="SPF28447.1"/>
    </source>
</evidence>
<dbReference type="Gene3D" id="3.40.250.10">
    <property type="entry name" value="Rhodanese-like domain"/>
    <property type="match status" value="1"/>
</dbReference>
<proteinExistence type="predicted"/>
<dbReference type="Proteomes" id="UP000244932">
    <property type="component" value="Unassembled WGS sequence"/>
</dbReference>
<dbReference type="InterPro" id="IPR036873">
    <property type="entry name" value="Rhodanese-like_dom_sf"/>
</dbReference>
<evidence type="ECO:0000259" key="1">
    <source>
        <dbReference type="PROSITE" id="PS50206"/>
    </source>
</evidence>
<dbReference type="SUPFAM" id="SSF52821">
    <property type="entry name" value="Rhodanese/Cell cycle control phosphatase"/>
    <property type="match status" value="1"/>
</dbReference>
<accession>A0A2R8A884</accession>
<name>A0A2R8A884_9RHOB</name>
<dbReference type="Pfam" id="PF00581">
    <property type="entry name" value="Rhodanese"/>
    <property type="match status" value="1"/>
</dbReference>
<dbReference type="RefSeq" id="WP_245895240.1">
    <property type="nucleotide sequence ID" value="NZ_OMKW01000001.1"/>
</dbReference>
<gene>
    <name evidence="2" type="ORF">POI8812_00747</name>
</gene>
<dbReference type="AlphaFoldDB" id="A0A2R8A884"/>
<dbReference type="SMART" id="SM00450">
    <property type="entry name" value="RHOD"/>
    <property type="match status" value="1"/>
</dbReference>
<evidence type="ECO:0000313" key="3">
    <source>
        <dbReference type="Proteomes" id="UP000244932"/>
    </source>
</evidence>
<keyword evidence="3" id="KW-1185">Reference proteome</keyword>
<organism evidence="2 3">
    <name type="scientific">Pontivivens insulae</name>
    <dbReference type="NCBI Taxonomy" id="1639689"/>
    <lineage>
        <taxon>Bacteria</taxon>
        <taxon>Pseudomonadati</taxon>
        <taxon>Pseudomonadota</taxon>
        <taxon>Alphaproteobacteria</taxon>
        <taxon>Rhodobacterales</taxon>
        <taxon>Paracoccaceae</taxon>
        <taxon>Pontivivens</taxon>
    </lineage>
</organism>
<dbReference type="PROSITE" id="PS50206">
    <property type="entry name" value="RHODANESE_3"/>
    <property type="match status" value="1"/>
</dbReference>
<dbReference type="InterPro" id="IPR001763">
    <property type="entry name" value="Rhodanese-like_dom"/>
</dbReference>
<reference evidence="2 3" key="1">
    <citation type="submission" date="2018-03" db="EMBL/GenBank/DDBJ databases">
        <authorList>
            <person name="Keele B.F."/>
        </authorList>
    </citation>
    <scope>NUCLEOTIDE SEQUENCE [LARGE SCALE GENOMIC DNA]</scope>
    <source>
        <strain evidence="2 3">CeCT 8812</strain>
    </source>
</reference>
<sequence>MPNIEQFTPTEAYEALREDETAALVDVRSRAEWTFVGLPDLAELGRDTILAEWRQFPGMTPNPSFLDDMTRQMGGTTPQTVLFICRSGARSQDAAIAVSQLMEEAGTPIRCINVAEGFEGDLDGSGKRGGLNGWKAANLPWKQS</sequence>